<dbReference type="PANTHER" id="PTHR33744:SF7">
    <property type="entry name" value="PUCR FAMILY TRANSCRIPTIONAL REGULATOR"/>
    <property type="match status" value="1"/>
</dbReference>
<evidence type="ECO:0000259" key="2">
    <source>
        <dbReference type="Pfam" id="PF13556"/>
    </source>
</evidence>
<dbReference type="PANTHER" id="PTHR33744">
    <property type="entry name" value="CARBOHYDRATE DIACID REGULATOR"/>
    <property type="match status" value="1"/>
</dbReference>
<proteinExistence type="inferred from homology"/>
<keyword evidence="5" id="KW-1185">Reference proteome</keyword>
<dbReference type="InterPro" id="IPR042070">
    <property type="entry name" value="PucR_C-HTH_sf"/>
</dbReference>
<protein>
    <submittedName>
        <fullName evidence="4">PucR family transcriptional regulator</fullName>
    </submittedName>
</protein>
<feature type="domain" description="CdaR GGDEF-like" evidence="3">
    <location>
        <begin position="140"/>
        <end position="243"/>
    </location>
</feature>
<evidence type="ECO:0000259" key="3">
    <source>
        <dbReference type="Pfam" id="PF17853"/>
    </source>
</evidence>
<gene>
    <name evidence="4" type="ORF">GIS00_06520</name>
</gene>
<comment type="similarity">
    <text evidence="1">Belongs to the CdaR family.</text>
</comment>
<dbReference type="EMBL" id="WLYK01000001">
    <property type="protein sequence ID" value="MTD13597.1"/>
    <property type="molecule type" value="Genomic_DNA"/>
</dbReference>
<feature type="domain" description="PucR C-terminal helix-turn-helix" evidence="2">
    <location>
        <begin position="290"/>
        <end position="347"/>
    </location>
</feature>
<evidence type="ECO:0000313" key="4">
    <source>
        <dbReference type="EMBL" id="MTD13597.1"/>
    </source>
</evidence>
<dbReference type="InterPro" id="IPR041522">
    <property type="entry name" value="CdaR_GGDEF"/>
</dbReference>
<reference evidence="4 5" key="1">
    <citation type="submission" date="2019-11" db="EMBL/GenBank/DDBJ databases">
        <authorList>
            <person name="Jiang L.-Q."/>
        </authorList>
    </citation>
    <scope>NUCLEOTIDE SEQUENCE [LARGE SCALE GENOMIC DNA]</scope>
    <source>
        <strain evidence="4 5">YIM 132087</strain>
    </source>
</reference>
<dbReference type="Proteomes" id="UP000460221">
    <property type="component" value="Unassembled WGS sequence"/>
</dbReference>
<name>A0A7K1FHJ2_9ACTN</name>
<dbReference type="Pfam" id="PF13556">
    <property type="entry name" value="HTH_30"/>
    <property type="match status" value="1"/>
</dbReference>
<dbReference type="Pfam" id="PF17853">
    <property type="entry name" value="GGDEF_2"/>
    <property type="match status" value="1"/>
</dbReference>
<dbReference type="InterPro" id="IPR051448">
    <property type="entry name" value="CdaR-like_regulators"/>
</dbReference>
<dbReference type="InterPro" id="IPR025736">
    <property type="entry name" value="PucR_C-HTH_dom"/>
</dbReference>
<evidence type="ECO:0000256" key="1">
    <source>
        <dbReference type="ARBA" id="ARBA00006754"/>
    </source>
</evidence>
<evidence type="ECO:0000313" key="5">
    <source>
        <dbReference type="Proteomes" id="UP000460221"/>
    </source>
</evidence>
<dbReference type="Gene3D" id="1.10.10.2840">
    <property type="entry name" value="PucR C-terminal helix-turn-helix domain"/>
    <property type="match status" value="1"/>
</dbReference>
<comment type="caution">
    <text evidence="4">The sequence shown here is derived from an EMBL/GenBank/DDBJ whole genome shotgun (WGS) entry which is preliminary data.</text>
</comment>
<accession>A0A7K1FHJ2</accession>
<sequence length="354" mass="37356">MDDRLPWFRTLSAAHRSWVTIVAQAGISGFVDWLKAGSTPALDGFRITGGVFGSAPRELLRTVSLRRTVELVRIAIGVAEQQFPALVEDPVERAAVADSLLRYSREVAFSAAAIYAAAAETRGAWDDRLEAMVVDAIVRGEAGDAVESRAAALNWDVSLPVTVLVGAPGEAAAGTDRRTALTGVHGDRYIVVLADEDPELLQKVADEVADAWFGPGPVVRGPVGTGLRGAIDSARQALSGLRAVNAWPAAPRGVTADDLLPERVLAGDAEAAATLRDKVFGPLVAAGGSLIATLDAYAAAGGALEPAARELFVHTNTVRYRLHRVTEVTGLDPWRPRDGAALRFALALGRLRAH</sequence>
<organism evidence="4 5">
    <name type="scientific">Nakamurella alba</name>
    <dbReference type="NCBI Taxonomy" id="2665158"/>
    <lineage>
        <taxon>Bacteria</taxon>
        <taxon>Bacillati</taxon>
        <taxon>Actinomycetota</taxon>
        <taxon>Actinomycetes</taxon>
        <taxon>Nakamurellales</taxon>
        <taxon>Nakamurellaceae</taxon>
        <taxon>Nakamurella</taxon>
    </lineage>
</organism>
<dbReference type="AlphaFoldDB" id="A0A7K1FHJ2"/>